<evidence type="ECO:0000256" key="1">
    <source>
        <dbReference type="SAM" id="Phobius"/>
    </source>
</evidence>
<keyword evidence="1" id="KW-0812">Transmembrane</keyword>
<keyword evidence="1" id="KW-1133">Transmembrane helix</keyword>
<dbReference type="AlphaFoldDB" id="A0A178T613"/>
<feature type="domain" description="LiaF transmembrane" evidence="2">
    <location>
        <begin position="11"/>
        <end position="57"/>
    </location>
</feature>
<proteinExistence type="predicted"/>
<dbReference type="EMBL" id="LUCQ01000140">
    <property type="protein sequence ID" value="OAO76989.1"/>
    <property type="molecule type" value="Genomic_DNA"/>
</dbReference>
<comment type="caution">
    <text evidence="3">The sequence shown here is derived from an EMBL/GenBank/DDBJ whole genome shotgun (WGS) entry which is preliminary data.</text>
</comment>
<dbReference type="OrthoDB" id="1707123at2"/>
<gene>
    <name evidence="3" type="ORF">TAF16_2340</name>
</gene>
<keyword evidence="4" id="KW-1185">Reference proteome</keyword>
<dbReference type="PATRIC" id="fig|33934.7.peg.2151"/>
<organism evidence="3 4">
    <name type="scientific">Anoxybacillus flavithermus</name>
    <dbReference type="NCBI Taxonomy" id="33934"/>
    <lineage>
        <taxon>Bacteria</taxon>
        <taxon>Bacillati</taxon>
        <taxon>Bacillota</taxon>
        <taxon>Bacilli</taxon>
        <taxon>Bacillales</taxon>
        <taxon>Anoxybacillaceae</taxon>
        <taxon>Anoxybacillus</taxon>
    </lineage>
</organism>
<dbReference type="InterPro" id="IPR054331">
    <property type="entry name" value="LiaF_TM"/>
</dbReference>
<keyword evidence="1" id="KW-0472">Membrane</keyword>
<dbReference type="RefSeq" id="WP_035018405.1">
    <property type="nucleotide sequence ID" value="NZ_JABJUS010000021.1"/>
</dbReference>
<sequence>MRKWRVGTVSMGASLILLGIVLFISQWEGMGAADIFASWWPFLLVLLGVEVFVPKEKAEQMRAGE</sequence>
<evidence type="ECO:0000259" key="2">
    <source>
        <dbReference type="Pfam" id="PF22570"/>
    </source>
</evidence>
<evidence type="ECO:0000313" key="4">
    <source>
        <dbReference type="Proteomes" id="UP000078336"/>
    </source>
</evidence>
<name>A0A178T613_9BACL</name>
<feature type="transmembrane region" description="Helical" evidence="1">
    <location>
        <begin position="7"/>
        <end position="24"/>
    </location>
</feature>
<accession>A0A178T613</accession>
<reference evidence="3 4" key="1">
    <citation type="submission" date="2016-03" db="EMBL/GenBank/DDBJ databases">
        <title>Spore heat resistance.</title>
        <authorList>
            <person name="Boekhorst J."/>
            <person name="Berendsen E.M."/>
            <person name="Wells-Bennik M.H."/>
            <person name="Kuipers O.P."/>
        </authorList>
    </citation>
    <scope>NUCLEOTIDE SEQUENCE [LARGE SCALE GENOMIC DNA]</scope>
    <source>
        <strain evidence="3 4">AF16</strain>
    </source>
</reference>
<dbReference type="Pfam" id="PF22570">
    <property type="entry name" value="LiaF-TM"/>
    <property type="match status" value="1"/>
</dbReference>
<evidence type="ECO:0000313" key="3">
    <source>
        <dbReference type="EMBL" id="OAO76989.1"/>
    </source>
</evidence>
<dbReference type="Proteomes" id="UP000078336">
    <property type="component" value="Unassembled WGS sequence"/>
</dbReference>
<protein>
    <recommendedName>
        <fullName evidence="2">LiaF transmembrane domain-containing protein</fullName>
    </recommendedName>
</protein>
<feature type="transmembrane region" description="Helical" evidence="1">
    <location>
        <begin position="36"/>
        <end position="53"/>
    </location>
</feature>